<evidence type="ECO:0000313" key="1">
    <source>
        <dbReference type="EMBL" id="GJN41338.1"/>
    </source>
</evidence>
<reference evidence="1" key="1">
    <citation type="journal article" date="2018" name="DNA Res.">
        <title>Multiple hybrid de novo genome assembly of finger millet, an orphan allotetraploid crop.</title>
        <authorList>
            <person name="Hatakeyama M."/>
            <person name="Aluri S."/>
            <person name="Balachadran M.T."/>
            <person name="Sivarajan S.R."/>
            <person name="Patrignani A."/>
            <person name="Gruter S."/>
            <person name="Poveda L."/>
            <person name="Shimizu-Inatsugi R."/>
            <person name="Baeten J."/>
            <person name="Francoijs K.J."/>
            <person name="Nataraja K.N."/>
            <person name="Reddy Y.A.N."/>
            <person name="Phadnis S."/>
            <person name="Ravikumar R.L."/>
            <person name="Schlapbach R."/>
            <person name="Sreeman S.M."/>
            <person name="Shimizu K.K."/>
        </authorList>
    </citation>
    <scope>NUCLEOTIDE SEQUENCE</scope>
</reference>
<sequence>MARPTHVIGFTSTTQPSTYSVATVLLYPTIYMSAWLQQPGPCSPICLPIPSALGQNCACSSRPTSRRHSIGQEITRSLPGSSRRIESRYENTFIASTE</sequence>
<accession>A0AAV5G0A9</accession>
<gene>
    <name evidence="1" type="primary">gn00701</name>
    <name evidence="1" type="ORF">PR202_gn00701</name>
</gene>
<dbReference type="EMBL" id="BQKI01000295">
    <property type="protein sequence ID" value="GJN41338.1"/>
    <property type="molecule type" value="Genomic_DNA"/>
</dbReference>
<dbReference type="Proteomes" id="UP001054889">
    <property type="component" value="Unassembled WGS sequence"/>
</dbReference>
<comment type="caution">
    <text evidence="1">The sequence shown here is derived from an EMBL/GenBank/DDBJ whole genome shotgun (WGS) entry which is preliminary data.</text>
</comment>
<name>A0AAV5G0A9_ELECO</name>
<evidence type="ECO:0000313" key="2">
    <source>
        <dbReference type="Proteomes" id="UP001054889"/>
    </source>
</evidence>
<proteinExistence type="predicted"/>
<protein>
    <submittedName>
        <fullName evidence="1">Uncharacterized protein</fullName>
    </submittedName>
</protein>
<organism evidence="1 2">
    <name type="scientific">Eleusine coracana subsp. coracana</name>
    <dbReference type="NCBI Taxonomy" id="191504"/>
    <lineage>
        <taxon>Eukaryota</taxon>
        <taxon>Viridiplantae</taxon>
        <taxon>Streptophyta</taxon>
        <taxon>Embryophyta</taxon>
        <taxon>Tracheophyta</taxon>
        <taxon>Spermatophyta</taxon>
        <taxon>Magnoliopsida</taxon>
        <taxon>Liliopsida</taxon>
        <taxon>Poales</taxon>
        <taxon>Poaceae</taxon>
        <taxon>PACMAD clade</taxon>
        <taxon>Chloridoideae</taxon>
        <taxon>Cynodonteae</taxon>
        <taxon>Eleusininae</taxon>
        <taxon>Eleusine</taxon>
    </lineage>
</organism>
<reference evidence="1" key="2">
    <citation type="submission" date="2021-12" db="EMBL/GenBank/DDBJ databases">
        <title>Resequencing data analysis of finger millet.</title>
        <authorList>
            <person name="Hatakeyama M."/>
            <person name="Aluri S."/>
            <person name="Balachadran M.T."/>
            <person name="Sivarajan S.R."/>
            <person name="Poveda L."/>
            <person name="Shimizu-Inatsugi R."/>
            <person name="Schlapbach R."/>
            <person name="Sreeman S.M."/>
            <person name="Shimizu K.K."/>
        </authorList>
    </citation>
    <scope>NUCLEOTIDE SEQUENCE</scope>
</reference>
<dbReference type="AlphaFoldDB" id="A0AAV5G0A9"/>
<keyword evidence="2" id="KW-1185">Reference proteome</keyword>